<comment type="caution">
    <text evidence="3">The sequence shown here is derived from an EMBL/GenBank/DDBJ whole genome shotgun (WGS) entry which is preliminary data.</text>
</comment>
<dbReference type="EMBL" id="JAGIYQ010000002">
    <property type="protein sequence ID" value="MBP0724183.1"/>
    <property type="molecule type" value="Genomic_DNA"/>
</dbReference>
<accession>A0A940NSQ1</accession>
<feature type="domain" description="PepSY" evidence="1">
    <location>
        <begin position="93"/>
        <end position="151"/>
    </location>
</feature>
<gene>
    <name evidence="3" type="ORF">J5Y03_03175</name>
</gene>
<dbReference type="Pfam" id="PF17881">
    <property type="entry name" value="TseB"/>
    <property type="match status" value="1"/>
</dbReference>
<feature type="domain" description="Cell wall elongation regulator TseB-like" evidence="2">
    <location>
        <begin position="36"/>
        <end position="79"/>
    </location>
</feature>
<dbReference type="SUPFAM" id="SSF54403">
    <property type="entry name" value="Cystatin/monellin"/>
    <property type="match status" value="2"/>
</dbReference>
<dbReference type="AlphaFoldDB" id="A0A940NSQ1"/>
<evidence type="ECO:0000313" key="3">
    <source>
        <dbReference type="EMBL" id="MBP0724183.1"/>
    </source>
</evidence>
<keyword evidence="4" id="KW-1185">Reference proteome</keyword>
<organism evidence="3 4">
    <name type="scientific">Gottfriedia endophytica</name>
    <dbReference type="NCBI Taxonomy" id="2820819"/>
    <lineage>
        <taxon>Bacteria</taxon>
        <taxon>Bacillati</taxon>
        <taxon>Bacillota</taxon>
        <taxon>Bacilli</taxon>
        <taxon>Bacillales</taxon>
        <taxon>Bacillaceae</taxon>
        <taxon>Gottfriedia</taxon>
    </lineage>
</organism>
<dbReference type="InterPro" id="IPR041401">
    <property type="entry name" value="TseB-like_dom"/>
</dbReference>
<dbReference type="Gene3D" id="3.10.450.40">
    <property type="match status" value="2"/>
</dbReference>
<sequence length="154" mass="17949">MKKLIIILSLGFVFILLLFVFLYQTAMSPLKSQIQKAEATVVDDGYIKTIDSSDYYFGKEHAIVFQGENKDHKKIIAWVQNKKVITRNASEGLTKKQIMNQVQKERNPKEIIKVKLGIENNIPLWEVEYIDHAGHYNYYYASFKNGQLLKRYSI</sequence>
<dbReference type="RefSeq" id="WP_209402461.1">
    <property type="nucleotide sequence ID" value="NZ_JAGIYQ010000002.1"/>
</dbReference>
<dbReference type="Proteomes" id="UP000682134">
    <property type="component" value="Unassembled WGS sequence"/>
</dbReference>
<dbReference type="InterPro" id="IPR025711">
    <property type="entry name" value="PepSY"/>
</dbReference>
<dbReference type="InterPro" id="IPR046350">
    <property type="entry name" value="Cystatin_sf"/>
</dbReference>
<proteinExistence type="predicted"/>
<evidence type="ECO:0000259" key="1">
    <source>
        <dbReference type="Pfam" id="PF03413"/>
    </source>
</evidence>
<dbReference type="Pfam" id="PF03413">
    <property type="entry name" value="PepSY"/>
    <property type="match status" value="1"/>
</dbReference>
<evidence type="ECO:0000313" key="4">
    <source>
        <dbReference type="Proteomes" id="UP000682134"/>
    </source>
</evidence>
<protein>
    <submittedName>
        <fullName evidence="3">DUF5590 domain-containing protein</fullName>
    </submittedName>
</protein>
<reference evidence="3" key="1">
    <citation type="submission" date="2021-04" db="EMBL/GenBank/DDBJ databases">
        <title>Genome seq and assembly of Bacillus sp.</title>
        <authorList>
            <person name="Chhetri G."/>
        </authorList>
    </citation>
    <scope>NUCLEOTIDE SEQUENCE</scope>
    <source>
        <strain evidence="3">RG28</strain>
    </source>
</reference>
<evidence type="ECO:0000259" key="2">
    <source>
        <dbReference type="Pfam" id="PF17881"/>
    </source>
</evidence>
<name>A0A940NSQ1_9BACI</name>